<dbReference type="EMBL" id="JAKZEL010000001">
    <property type="protein sequence ID" value="KAI4548418.1"/>
    <property type="molecule type" value="Genomic_DNA"/>
</dbReference>
<evidence type="ECO:0000256" key="1">
    <source>
        <dbReference type="SAM" id="MobiDB-lite"/>
    </source>
</evidence>
<dbReference type="PANTHER" id="PTHR35351:SF2">
    <property type="entry name" value="GERMINAL CENTER-ASSOCIATED SIGNALING AND MOTILITY PROTEIN"/>
    <property type="match status" value="1"/>
</dbReference>
<protein>
    <recommendedName>
        <fullName evidence="3">Cyclic nucleotide-binding domain-containing protein</fullName>
    </recommendedName>
</protein>
<accession>A0AAD4UJM1</accession>
<evidence type="ECO:0000259" key="3">
    <source>
        <dbReference type="PROSITE" id="PS50042"/>
    </source>
</evidence>
<evidence type="ECO:0000256" key="2">
    <source>
        <dbReference type="SAM" id="Phobius"/>
    </source>
</evidence>
<keyword evidence="2" id="KW-0472">Membrane</keyword>
<dbReference type="GO" id="GO:0050855">
    <property type="term" value="P:regulation of B cell receptor signaling pathway"/>
    <property type="evidence" value="ECO:0007669"/>
    <property type="project" value="InterPro"/>
</dbReference>
<feature type="compositionally biased region" description="Polar residues" evidence="1">
    <location>
        <begin position="636"/>
        <end position="645"/>
    </location>
</feature>
<feature type="transmembrane region" description="Helical" evidence="2">
    <location>
        <begin position="225"/>
        <end position="247"/>
    </location>
</feature>
<name>A0AAD4UJM1_OVIAM</name>
<feature type="domain" description="Cyclic nucleotide-binding" evidence="3">
    <location>
        <begin position="395"/>
        <end position="422"/>
    </location>
</feature>
<evidence type="ECO:0000313" key="5">
    <source>
        <dbReference type="Proteomes" id="UP001214576"/>
    </source>
</evidence>
<reference evidence="4" key="1">
    <citation type="submission" date="2022-03" db="EMBL/GenBank/DDBJ databases">
        <title>Genomic analyses of argali, domestic sheep and their hybrids provide insights into chromosomal evolution, heterosis and genetic basis of agronomic traits.</title>
        <authorList>
            <person name="Li M."/>
        </authorList>
    </citation>
    <scope>NUCLEOTIDE SEQUENCE</scope>
    <source>
        <strain evidence="4">CAU-MHL-2022a</strain>
        <tissue evidence="4">Skin</tissue>
    </source>
</reference>
<dbReference type="PANTHER" id="PTHR35351">
    <property type="entry name" value="GERMINAL CENTER-ASSOCIATED SIGNALING AND MOTILITY-LIKE PROTEIN"/>
    <property type="match status" value="1"/>
</dbReference>
<dbReference type="Proteomes" id="UP001214576">
    <property type="component" value="Unassembled WGS sequence"/>
</dbReference>
<keyword evidence="2" id="KW-1133">Transmembrane helix</keyword>
<keyword evidence="5" id="KW-1185">Reference proteome</keyword>
<dbReference type="PROSITE" id="PS50042">
    <property type="entry name" value="CNMP_BINDING_3"/>
    <property type="match status" value="1"/>
</dbReference>
<organism evidence="4 5">
    <name type="scientific">Ovis ammon polii</name>
    <dbReference type="NCBI Taxonomy" id="230172"/>
    <lineage>
        <taxon>Eukaryota</taxon>
        <taxon>Metazoa</taxon>
        <taxon>Chordata</taxon>
        <taxon>Craniata</taxon>
        <taxon>Vertebrata</taxon>
        <taxon>Euteleostomi</taxon>
        <taxon>Mammalia</taxon>
        <taxon>Eutheria</taxon>
        <taxon>Laurasiatheria</taxon>
        <taxon>Artiodactyla</taxon>
        <taxon>Ruminantia</taxon>
        <taxon>Pecora</taxon>
        <taxon>Bovidae</taxon>
        <taxon>Caprinae</taxon>
        <taxon>Ovis</taxon>
    </lineage>
</organism>
<evidence type="ECO:0000313" key="4">
    <source>
        <dbReference type="EMBL" id="KAI4548418.1"/>
    </source>
</evidence>
<feature type="region of interest" description="Disordered" evidence="1">
    <location>
        <begin position="678"/>
        <end position="716"/>
    </location>
</feature>
<proteinExistence type="predicted"/>
<dbReference type="InterPro" id="IPR000595">
    <property type="entry name" value="cNMP-bd_dom"/>
</dbReference>
<gene>
    <name evidence="4" type="ORF">MG293_000748</name>
</gene>
<dbReference type="GO" id="GO:2000402">
    <property type="term" value="P:negative regulation of lymphocyte migration"/>
    <property type="evidence" value="ECO:0007669"/>
    <property type="project" value="TreeGrafter"/>
</dbReference>
<feature type="transmembrane region" description="Helical" evidence="2">
    <location>
        <begin position="102"/>
        <end position="120"/>
    </location>
</feature>
<feature type="region of interest" description="Disordered" evidence="1">
    <location>
        <begin position="728"/>
        <end position="748"/>
    </location>
</feature>
<dbReference type="SUPFAM" id="SSF51206">
    <property type="entry name" value="cAMP-binding domain-like"/>
    <property type="match status" value="1"/>
</dbReference>
<comment type="caution">
    <text evidence="4">The sequence shown here is derived from an EMBL/GenBank/DDBJ whole genome shotgun (WGS) entry which is preliminary data.</text>
</comment>
<dbReference type="InterPro" id="IPR018490">
    <property type="entry name" value="cNMP-bd_dom_sf"/>
</dbReference>
<dbReference type="Pfam" id="PF15666">
    <property type="entry name" value="HGAL"/>
    <property type="match status" value="1"/>
</dbReference>
<dbReference type="AlphaFoldDB" id="A0AAD4UJM1"/>
<sequence>MRKGHPKQQSKQDEKAEKYSAGLSRSLVSLINGESLMTSVMSLITFTVIVDIDLSLHKNMIQSLAYVIMKEIWLHLIVSFSFGLASSKLIQLWMSTVFGEDVNHISLSFSFLYLIFYICLRDVTSTKYKSLYYTFQHFQELTKSVASALKFDRDLANADWNIVEKTIILQNPYAASYQRQYRSETLSQSAVQVLVGAAGSFGEKKVEHCFLRACHKIVFTDEFECIGYLVILMNMFPIIISCISVLNDIYETELTYANYSFLAFYIMEALLKLVTPRLLQILDKRMSHQLSFRYAILKGYVQGEADIMTIIDKIASSKQVKQMLLRRVTKNTGYAMKELGYLEYDHPEIAVTMKTKEEINVMLSLAKEIVKVFRLKGILHKIEGSEINKERSRVVTFDCGNDIFEEGDEPKGIYVIISGMVKTCFIPKNHLYEAFEQFCPHIEYRMWLKLGLSITAKKIREHLSYEDWNYKMQLKLSNIYVKDIPKNTKTDIYDETVIYVILIHGAVEDCQLRKAYKAPFLIPITCHQNQEPRKSIAKIMMDKSIYKNTSNKPKRKSEDTLPSAPSALVARATQAVSKSGAACRGEGAKRTERMGNLLPREDRCSDCRIAEACFCLPWKKIHLFEESQDSRKQNEETSSAPIQQDNGDHGSSEDLCYTLINHSVLGKRPSGISAEESYENVSLKAERPRASLGGTETEYSLLRVPSTPKHPPSPEDEYELLMPDKIFPHSLKQPHPLVPPSQAQFSHF</sequence>
<dbReference type="InterPro" id="IPR031364">
    <property type="entry name" value="GC_assoc_lym"/>
</dbReference>
<feature type="transmembrane region" description="Helical" evidence="2">
    <location>
        <begin position="72"/>
        <end position="90"/>
    </location>
</feature>
<keyword evidence="2" id="KW-0812">Transmembrane</keyword>
<feature type="region of interest" description="Disordered" evidence="1">
    <location>
        <begin position="627"/>
        <end position="653"/>
    </location>
</feature>